<proteinExistence type="inferred from homology"/>
<keyword evidence="5" id="KW-0269">Exonuclease</keyword>
<accession>A0A1C7MR54</accession>
<feature type="non-terminal residue" evidence="5">
    <location>
        <position position="1"/>
    </location>
</feature>
<protein>
    <submittedName>
        <fullName evidence="5">Putative RNA exonuclease C9B6.11c</fullName>
    </submittedName>
</protein>
<evidence type="ECO:0000259" key="4">
    <source>
        <dbReference type="Pfam" id="PF03372"/>
    </source>
</evidence>
<name>A0A1C7MR54_GRIFR</name>
<keyword evidence="2" id="KW-0378">Hydrolase</keyword>
<comment type="similarity">
    <text evidence="1">Belongs to the CCR4/nocturin family.</text>
</comment>
<organism evidence="5 6">
    <name type="scientific">Grifola frondosa</name>
    <name type="common">Maitake</name>
    <name type="synonym">Polyporus frondosus</name>
    <dbReference type="NCBI Taxonomy" id="5627"/>
    <lineage>
        <taxon>Eukaryota</taxon>
        <taxon>Fungi</taxon>
        <taxon>Dikarya</taxon>
        <taxon>Basidiomycota</taxon>
        <taxon>Agaricomycotina</taxon>
        <taxon>Agaricomycetes</taxon>
        <taxon>Polyporales</taxon>
        <taxon>Grifolaceae</taxon>
        <taxon>Grifola</taxon>
    </lineage>
</organism>
<dbReference type="AlphaFoldDB" id="A0A1C7MR54"/>
<dbReference type="Proteomes" id="UP000092993">
    <property type="component" value="Unassembled WGS sequence"/>
</dbReference>
<dbReference type="InterPro" id="IPR005135">
    <property type="entry name" value="Endo/exonuclease/phosphatase"/>
</dbReference>
<feature type="compositionally biased region" description="Acidic residues" evidence="3">
    <location>
        <begin position="327"/>
        <end position="338"/>
    </location>
</feature>
<evidence type="ECO:0000313" key="5">
    <source>
        <dbReference type="EMBL" id="OBZ79318.1"/>
    </source>
</evidence>
<dbReference type="PANTHER" id="PTHR12121">
    <property type="entry name" value="CARBON CATABOLITE REPRESSOR PROTEIN 4"/>
    <property type="match status" value="1"/>
</dbReference>
<reference evidence="5 6" key="1">
    <citation type="submission" date="2016-03" db="EMBL/GenBank/DDBJ databases">
        <title>Whole genome sequencing of Grifola frondosa 9006-11.</title>
        <authorList>
            <person name="Min B."/>
            <person name="Park H."/>
            <person name="Kim J.-G."/>
            <person name="Cho H."/>
            <person name="Oh Y.-L."/>
            <person name="Kong W.-S."/>
            <person name="Choi I.-G."/>
        </authorList>
    </citation>
    <scope>NUCLEOTIDE SEQUENCE [LARGE SCALE GENOMIC DNA]</scope>
    <source>
        <strain evidence="5 6">9006-11</strain>
    </source>
</reference>
<feature type="region of interest" description="Disordered" evidence="3">
    <location>
        <begin position="311"/>
        <end position="342"/>
    </location>
</feature>
<feature type="domain" description="Endonuclease/exonuclease/phosphatase" evidence="4">
    <location>
        <begin position="146"/>
        <end position="292"/>
    </location>
</feature>
<dbReference type="OrthoDB" id="428734at2759"/>
<gene>
    <name evidence="5" type="ORF">A0H81_00962</name>
</gene>
<dbReference type="Pfam" id="PF03372">
    <property type="entry name" value="Exo_endo_phos"/>
    <property type="match status" value="1"/>
</dbReference>
<evidence type="ECO:0000256" key="3">
    <source>
        <dbReference type="SAM" id="MobiDB-lite"/>
    </source>
</evidence>
<keyword evidence="6" id="KW-1185">Reference proteome</keyword>
<evidence type="ECO:0000256" key="1">
    <source>
        <dbReference type="ARBA" id="ARBA00010774"/>
    </source>
</evidence>
<comment type="caution">
    <text evidence="5">The sequence shown here is derived from an EMBL/GenBank/DDBJ whole genome shotgun (WGS) entry which is preliminary data.</text>
</comment>
<sequence length="519" mass="58272">GSVTRAYTRLEPSGIVANRGFVSLTRAFALLRNFNPQSHRYRGIRTMSTSFHPTPEQLALAQQRKLKREAREKIAAQEEEEKSRILPRQWVTVEPQPAATPNGQHLLAQCLVPQDNKSGGMISSYVGRELFPTSDCLKAPQREHMLYHEILSHNADIYCLQEVDRTEKLLPVLEDAGYSCLYAAGPRKRHGCLIVYRSNTYEVVRKSVVTYDDQEVRTRGNDKARRGSSFRTKNIASLVALRRQGTNNDGVVVATTHLFWHPAQAAILFREVSKFRDEHAGNSSSWPCIIAGVGDPLLKLQETRLEASRVHHATIDPEVPITSPTPVEDDEGAETGETDPDRIIVNSRRAQPMDGLLSTPELIEFFKHSGTAMSVYDKGQSMLPVFSEEGLTYGCRIHLPSERHGAFEPIWTSYTHVRYNFMFEKCAVLLMRCFCIQYWKAVLGAVISQLSVISFLLTPPAEDYIFVLDPPGRQVSVMRLAKPHHEDLLGDGLPMKGACGSDHISLAADLYWPPIKSHD</sequence>
<evidence type="ECO:0000256" key="2">
    <source>
        <dbReference type="ARBA" id="ARBA00022801"/>
    </source>
</evidence>
<dbReference type="InterPro" id="IPR036691">
    <property type="entry name" value="Endo/exonu/phosph_ase_sf"/>
</dbReference>
<dbReference type="PANTHER" id="PTHR12121:SF45">
    <property type="entry name" value="NOCTURNIN"/>
    <property type="match status" value="1"/>
</dbReference>
<dbReference type="GO" id="GO:0000175">
    <property type="term" value="F:3'-5'-RNA exonuclease activity"/>
    <property type="evidence" value="ECO:0007669"/>
    <property type="project" value="TreeGrafter"/>
</dbReference>
<dbReference type="InterPro" id="IPR050410">
    <property type="entry name" value="CCR4/nocturin_mRNA_transcr"/>
</dbReference>
<dbReference type="EMBL" id="LUGG01000001">
    <property type="protein sequence ID" value="OBZ79318.1"/>
    <property type="molecule type" value="Genomic_DNA"/>
</dbReference>
<dbReference type="SUPFAM" id="SSF56219">
    <property type="entry name" value="DNase I-like"/>
    <property type="match status" value="1"/>
</dbReference>
<dbReference type="GO" id="GO:0006139">
    <property type="term" value="P:nucleobase-containing compound metabolic process"/>
    <property type="evidence" value="ECO:0007669"/>
    <property type="project" value="UniProtKB-ARBA"/>
</dbReference>
<dbReference type="Gene3D" id="3.60.10.10">
    <property type="entry name" value="Endonuclease/exonuclease/phosphatase"/>
    <property type="match status" value="1"/>
</dbReference>
<evidence type="ECO:0000313" key="6">
    <source>
        <dbReference type="Proteomes" id="UP000092993"/>
    </source>
</evidence>
<feature type="non-terminal residue" evidence="5">
    <location>
        <position position="519"/>
    </location>
</feature>
<keyword evidence="5" id="KW-0540">Nuclease</keyword>